<dbReference type="PANTHER" id="PTHR15020:SF11">
    <property type="entry name" value="OS06G0360300 PROTEIN"/>
    <property type="match status" value="1"/>
</dbReference>
<dbReference type="SUPFAM" id="SSF51735">
    <property type="entry name" value="NAD(P)-binding Rossmann-fold domains"/>
    <property type="match status" value="1"/>
</dbReference>
<feature type="transmembrane region" description="Helical" evidence="2">
    <location>
        <begin position="642"/>
        <end position="665"/>
    </location>
</feature>
<organism evidence="4 5">
    <name type="scientific">Thalassiosira pseudonana</name>
    <name type="common">Marine diatom</name>
    <name type="synonym">Cyclotella nana</name>
    <dbReference type="NCBI Taxonomy" id="35128"/>
    <lineage>
        <taxon>Eukaryota</taxon>
        <taxon>Sar</taxon>
        <taxon>Stramenopiles</taxon>
        <taxon>Ochrophyta</taxon>
        <taxon>Bacillariophyta</taxon>
        <taxon>Coscinodiscophyceae</taxon>
        <taxon>Thalassiosirophycidae</taxon>
        <taxon>Thalassiosirales</taxon>
        <taxon>Thalassiosiraceae</taxon>
        <taxon>Thalassiosira</taxon>
    </lineage>
</organism>
<gene>
    <name evidence="4" type="ORF">THAPSDRAFT_10628</name>
</gene>
<dbReference type="HOGENOM" id="CLU_401467_0_0_1"/>
<dbReference type="OMA" id="WTGQHLS"/>
<sequence length="686" mass="76997">MSLLHVHRRSRPSACYSRIQMQIMIISALLLLLSCNALSPLLSTTTVTTSNVCGGGSTNGHNTCPTHHNSLRRSLSRSQQAQSNNPSSSLYMVGSSFSSDDGNTPQRHPKPKPTKQLDKDYLTSDLDVPTITQLQLSPTAIIPPRPKIVVFGASGRIGRRVLRRLLSSGVDMDVVAYVRDEKKLERVLYEEGLGGMSTVGGRRGRKNDKGPKLQVVVGNLFSNVDVFRGQFETEEEKRVLDLWVDKAANYFRSIGDDSNSTTNITSSMISDEKVKTDIDIMEANNEAIQEAIAGSTIIVSCVGTSRQTNFYTDYLCVPFFRILRKDVSKWCSDPRHPYYVNYLSTKKILEEAENEQRRREAMIQFQMEKMKLEEEYEKRRTKKEEEGFESSIAANFKKRRGRFGSDTNYYDGTSLDLPEDVQLPTSTDRIKLIRISDANVGRNPWRLGSIVTNVFRSVVFRYHEMGEKLLEGSEVVDTIVLRAGELTDEERNTNHTSLQLSTDGKVATPCLVGRDDVADIAVVAALTTTSNPKLLFGNDTDTTDNSEDEGGTDNATIQATSHYTWALRWTGQHLSPPQGLRPDGLSTAALCFVKAIKAEIASTRQKRVESRRQERMKQYHGGNELVRIQNWLKRRLNSKPHALSAALAVYMTLSLISWFTIWPPLVEAFGRARRFNVPQLLTKLLS</sequence>
<evidence type="ECO:0000313" key="4">
    <source>
        <dbReference type="EMBL" id="EED88310.1"/>
    </source>
</evidence>
<dbReference type="PANTHER" id="PTHR15020">
    <property type="entry name" value="FLAVIN REDUCTASE-RELATED"/>
    <property type="match status" value="1"/>
</dbReference>
<feature type="compositionally biased region" description="Low complexity" evidence="1">
    <location>
        <begin position="76"/>
        <end position="89"/>
    </location>
</feature>
<dbReference type="Proteomes" id="UP000001449">
    <property type="component" value="Chromosome 17"/>
</dbReference>
<keyword evidence="3" id="KW-0732">Signal</keyword>
<feature type="compositionally biased region" description="Polar residues" evidence="1">
    <location>
        <begin position="95"/>
        <end position="106"/>
    </location>
</feature>
<dbReference type="GeneID" id="7444199"/>
<evidence type="ECO:0000256" key="2">
    <source>
        <dbReference type="SAM" id="Phobius"/>
    </source>
</evidence>
<keyword evidence="5" id="KW-1185">Reference proteome</keyword>
<reference evidence="4 5" key="1">
    <citation type="journal article" date="2004" name="Science">
        <title>The genome of the diatom Thalassiosira pseudonana: ecology, evolution, and metabolism.</title>
        <authorList>
            <person name="Armbrust E.V."/>
            <person name="Berges J.A."/>
            <person name="Bowler C."/>
            <person name="Green B.R."/>
            <person name="Martinez D."/>
            <person name="Putnam N.H."/>
            <person name="Zhou S."/>
            <person name="Allen A.E."/>
            <person name="Apt K.E."/>
            <person name="Bechner M."/>
            <person name="Brzezinski M.A."/>
            <person name="Chaal B.K."/>
            <person name="Chiovitti A."/>
            <person name="Davis A.K."/>
            <person name="Demarest M.S."/>
            <person name="Detter J.C."/>
            <person name="Glavina T."/>
            <person name="Goodstein D."/>
            <person name="Hadi M.Z."/>
            <person name="Hellsten U."/>
            <person name="Hildebrand M."/>
            <person name="Jenkins B.D."/>
            <person name="Jurka J."/>
            <person name="Kapitonov V.V."/>
            <person name="Kroger N."/>
            <person name="Lau W.W."/>
            <person name="Lane T.W."/>
            <person name="Larimer F.W."/>
            <person name="Lippmeier J.C."/>
            <person name="Lucas S."/>
            <person name="Medina M."/>
            <person name="Montsant A."/>
            <person name="Obornik M."/>
            <person name="Parker M.S."/>
            <person name="Palenik B."/>
            <person name="Pazour G.J."/>
            <person name="Richardson P.M."/>
            <person name="Rynearson T.A."/>
            <person name="Saito M.A."/>
            <person name="Schwartz D.C."/>
            <person name="Thamatrakoln K."/>
            <person name="Valentin K."/>
            <person name="Vardi A."/>
            <person name="Wilkerson F.P."/>
            <person name="Rokhsar D.S."/>
        </authorList>
    </citation>
    <scope>NUCLEOTIDE SEQUENCE [LARGE SCALE GENOMIC DNA]</scope>
    <source>
        <strain evidence="4 5">CCMP1335</strain>
    </source>
</reference>
<dbReference type="EMBL" id="CM000651">
    <property type="protein sequence ID" value="EED88310.1"/>
    <property type="molecule type" value="Genomic_DNA"/>
</dbReference>
<dbReference type="Gene3D" id="3.40.50.720">
    <property type="entry name" value="NAD(P)-binding Rossmann-like Domain"/>
    <property type="match status" value="1"/>
</dbReference>
<dbReference type="eggNOG" id="ENOG502SI2Q">
    <property type="taxonomic scope" value="Eukaryota"/>
</dbReference>
<evidence type="ECO:0000313" key="5">
    <source>
        <dbReference type="Proteomes" id="UP000001449"/>
    </source>
</evidence>
<evidence type="ECO:0000256" key="3">
    <source>
        <dbReference type="SAM" id="SignalP"/>
    </source>
</evidence>
<dbReference type="InterPro" id="IPR036291">
    <property type="entry name" value="NAD(P)-bd_dom_sf"/>
</dbReference>
<proteinExistence type="predicted"/>
<dbReference type="AlphaFoldDB" id="B8CE29"/>
<name>B8CE29_THAPS</name>
<evidence type="ECO:0000256" key="1">
    <source>
        <dbReference type="SAM" id="MobiDB-lite"/>
    </source>
</evidence>
<keyword evidence="2" id="KW-0472">Membrane</keyword>
<keyword evidence="2" id="KW-1133">Transmembrane helix</keyword>
<dbReference type="InParanoid" id="B8CE29"/>
<protein>
    <recommendedName>
        <fullName evidence="6">NAD(P)-binding domain-containing protein</fullName>
    </recommendedName>
</protein>
<dbReference type="CDD" id="cd22249">
    <property type="entry name" value="UDM1_RNF168_RNF169-like"/>
    <property type="match status" value="1"/>
</dbReference>
<dbReference type="PaxDb" id="35128-Thaps10628"/>
<feature type="signal peptide" evidence="3">
    <location>
        <begin position="1"/>
        <end position="37"/>
    </location>
</feature>
<feature type="chain" id="PRO_5002866539" description="NAD(P)-binding domain-containing protein" evidence="3">
    <location>
        <begin position="38"/>
        <end position="686"/>
    </location>
</feature>
<feature type="region of interest" description="Disordered" evidence="1">
    <location>
        <begin position="55"/>
        <end position="119"/>
    </location>
</feature>
<accession>B8CE29</accession>
<dbReference type="KEGG" id="tps:THAPSDRAFT_10628"/>
<reference evidence="4 5" key="2">
    <citation type="journal article" date="2008" name="Nature">
        <title>The Phaeodactylum genome reveals the evolutionary history of diatom genomes.</title>
        <authorList>
            <person name="Bowler C."/>
            <person name="Allen A.E."/>
            <person name="Badger J.H."/>
            <person name="Grimwood J."/>
            <person name="Jabbari K."/>
            <person name="Kuo A."/>
            <person name="Maheswari U."/>
            <person name="Martens C."/>
            <person name="Maumus F."/>
            <person name="Otillar R.P."/>
            <person name="Rayko E."/>
            <person name="Salamov A."/>
            <person name="Vandepoele K."/>
            <person name="Beszteri B."/>
            <person name="Gruber A."/>
            <person name="Heijde M."/>
            <person name="Katinka M."/>
            <person name="Mock T."/>
            <person name="Valentin K."/>
            <person name="Verret F."/>
            <person name="Berges J.A."/>
            <person name="Brownlee C."/>
            <person name="Cadoret J.P."/>
            <person name="Chiovitti A."/>
            <person name="Choi C.J."/>
            <person name="Coesel S."/>
            <person name="De Martino A."/>
            <person name="Detter J.C."/>
            <person name="Durkin C."/>
            <person name="Falciatore A."/>
            <person name="Fournet J."/>
            <person name="Haruta M."/>
            <person name="Huysman M.J."/>
            <person name="Jenkins B.D."/>
            <person name="Jiroutova K."/>
            <person name="Jorgensen R.E."/>
            <person name="Joubert Y."/>
            <person name="Kaplan A."/>
            <person name="Kroger N."/>
            <person name="Kroth P.G."/>
            <person name="La Roche J."/>
            <person name="Lindquist E."/>
            <person name="Lommer M."/>
            <person name="Martin-Jezequel V."/>
            <person name="Lopez P.J."/>
            <person name="Lucas S."/>
            <person name="Mangogna M."/>
            <person name="McGinnis K."/>
            <person name="Medlin L.K."/>
            <person name="Montsant A."/>
            <person name="Oudot-Le Secq M.P."/>
            <person name="Napoli C."/>
            <person name="Obornik M."/>
            <person name="Parker M.S."/>
            <person name="Petit J.L."/>
            <person name="Porcel B.M."/>
            <person name="Poulsen N."/>
            <person name="Robison M."/>
            <person name="Rychlewski L."/>
            <person name="Rynearson T.A."/>
            <person name="Schmutz J."/>
            <person name="Shapiro H."/>
            <person name="Siaut M."/>
            <person name="Stanley M."/>
            <person name="Sussman M.R."/>
            <person name="Taylor A.R."/>
            <person name="Vardi A."/>
            <person name="von Dassow P."/>
            <person name="Vyverman W."/>
            <person name="Willis A."/>
            <person name="Wyrwicz L.S."/>
            <person name="Rokhsar D.S."/>
            <person name="Weissenbach J."/>
            <person name="Armbrust E.V."/>
            <person name="Green B.R."/>
            <person name="Van de Peer Y."/>
            <person name="Grigoriev I.V."/>
        </authorList>
    </citation>
    <scope>NUCLEOTIDE SEQUENCE [LARGE SCALE GENOMIC DNA]</scope>
    <source>
        <strain evidence="4 5">CCMP1335</strain>
    </source>
</reference>
<keyword evidence="2" id="KW-0812">Transmembrane</keyword>
<dbReference type="RefSeq" id="XP_002294476.1">
    <property type="nucleotide sequence ID" value="XM_002294440.1"/>
</dbReference>
<evidence type="ECO:0008006" key="6">
    <source>
        <dbReference type="Google" id="ProtNLM"/>
    </source>
</evidence>